<dbReference type="Pfam" id="PF00580">
    <property type="entry name" value="UvrD-helicase"/>
    <property type="match status" value="1"/>
</dbReference>
<evidence type="ECO:0000256" key="8">
    <source>
        <dbReference type="ARBA" id="ARBA00048988"/>
    </source>
</evidence>
<accession>A0ABT3A2C3</accession>
<keyword evidence="2 9" id="KW-0378">Hydrolase</keyword>
<evidence type="ECO:0000313" key="12">
    <source>
        <dbReference type="Proteomes" id="UP001526166"/>
    </source>
</evidence>
<comment type="catalytic activity">
    <reaction evidence="6">
        <text>Couples ATP hydrolysis with the unwinding of duplex DNA by translocating in the 3'-5' direction.</text>
        <dbReference type="EC" id="5.6.2.4"/>
    </reaction>
</comment>
<evidence type="ECO:0000256" key="2">
    <source>
        <dbReference type="ARBA" id="ARBA00022801"/>
    </source>
</evidence>
<proteinExistence type="predicted"/>
<gene>
    <name evidence="11" type="ORF">OE699_14755</name>
</gene>
<dbReference type="Pfam" id="PF01396">
    <property type="entry name" value="Zn_ribbon_Top1"/>
    <property type="match status" value="1"/>
</dbReference>
<dbReference type="InterPro" id="IPR014016">
    <property type="entry name" value="UvrD-like_ATP-bd"/>
</dbReference>
<keyword evidence="1 9" id="KW-0547">Nucleotide-binding</keyword>
<evidence type="ECO:0000256" key="1">
    <source>
        <dbReference type="ARBA" id="ARBA00022741"/>
    </source>
</evidence>
<protein>
    <recommendedName>
        <fullName evidence="7">DNA 3'-5' helicase</fullName>
        <ecNumber evidence="7">5.6.2.4</ecNumber>
    </recommendedName>
</protein>
<dbReference type="InterPro" id="IPR014017">
    <property type="entry name" value="DNA_helicase_UvrD-like_C"/>
</dbReference>
<dbReference type="Gene3D" id="3.30.65.10">
    <property type="entry name" value="Bacterial Topoisomerase I, domain 1"/>
    <property type="match status" value="1"/>
</dbReference>
<evidence type="ECO:0000313" key="11">
    <source>
        <dbReference type="EMBL" id="MCV2880107.1"/>
    </source>
</evidence>
<dbReference type="SUPFAM" id="SSF57783">
    <property type="entry name" value="Zinc beta-ribbon"/>
    <property type="match status" value="1"/>
</dbReference>
<organism evidence="11 12">
    <name type="scientific">Sedimentimonas flavescens</name>
    <dbReference type="NCBI Taxonomy" id="2851012"/>
    <lineage>
        <taxon>Bacteria</taxon>
        <taxon>Pseudomonadati</taxon>
        <taxon>Pseudomonadota</taxon>
        <taxon>Alphaproteobacteria</taxon>
        <taxon>Rhodobacterales</taxon>
        <taxon>Rhodobacter group</taxon>
        <taxon>Sedimentimonas</taxon>
    </lineage>
</organism>
<sequence length="959" mass="106868">MELDGDHLKVTRRGQVATMPLQSLTKAPSLRKGMLGTALTINSREYDDVTLKGAVHIAAAGFAEEVKEAWTRFNLAALKKDEARLDRILAEVLSLAAPSRYPAACQIAPLLHDARDMDASLLSKLNAEAIGPEVVARIAPVRKFLTDPRKARANAIAAFVTAELDRWKDFLDTIESKPLTPEQRLSVVVDEDATLVLAGAGSGKTSVITAKAAYLVKAGIRQPEEILLLAFAKNAAEEMSERVEARSGVPIIARTFHAIAYDIIGIVEGSKPALADHATDDMAFSNLIKQILKDLVYRLSEVSKAIIQFFAHFLVEPKTEWDFKTKHDFYTHMESQDLRTLQGEKVKSYEELQIANWLYENGVEYEYEPLYEHKVSEVGRRDYQPDFRLTESGIYIEHFGVRREKARDGSERLVTAPFVDRDEYLAGMDWKRKVHAEHQTTLIETYSYERQEGRLLTGLAEKLAPHVTLNPRPVDTIYDRIVELKQVDDFSKLLGTFLRKFKSGGYSLQDCEAKSDRMKLGKRARAFLDVFAPVFEEYQKRLAGRIDFEDMILRAARYAETGRYVSPFRHILVDEFQDISQSRARLVKALKAQHPDVRVFAVGDDWQSIFRFAGSDIHLMRQFGREFGGSFDGETGVHRTVDLGRTFRSVDQIAFAARTFVLRNPAQIDKKIVPAGTATEPAIRVVSVSKGEDEGKLNDLLAALSAAAALEAKPATALVLGRYRFVEPDMQGLRRRFPRLKISFKTIHASKGLEADHVILLSADSGRMGFPSEIVDDPLLSLVSPEEEAFQNAEERRVMYVAMTRARHTLTILASNARPSSFVTELRKDPAYGISTAPGAEPEAHVCGECGGRLLGVTGQDGRIWYRCEHVQHCGNLLPACPSCGTALPRHAEGKSEVRCGCGASYPTCPDCEDGWLVERSGSFGKFLGCVRYPTCTGKAKISGGDRPMIIKPRRRTSV</sequence>
<dbReference type="InterPro" id="IPR027417">
    <property type="entry name" value="P-loop_NTPase"/>
</dbReference>
<keyword evidence="3 9" id="KW-0347">Helicase</keyword>
<evidence type="ECO:0000256" key="6">
    <source>
        <dbReference type="ARBA" id="ARBA00034617"/>
    </source>
</evidence>
<evidence type="ECO:0000256" key="7">
    <source>
        <dbReference type="ARBA" id="ARBA00034808"/>
    </source>
</evidence>
<dbReference type="Proteomes" id="UP001526166">
    <property type="component" value="Unassembled WGS sequence"/>
</dbReference>
<dbReference type="Gene3D" id="3.40.91.30">
    <property type="match status" value="1"/>
</dbReference>
<feature type="binding site" evidence="9">
    <location>
        <begin position="198"/>
        <end position="205"/>
    </location>
    <ligand>
        <name>ATP</name>
        <dbReference type="ChEBI" id="CHEBI:30616"/>
    </ligand>
</feature>
<dbReference type="PANTHER" id="PTHR11070:SF63">
    <property type="entry name" value="DNA HELICASE IV"/>
    <property type="match status" value="1"/>
</dbReference>
<keyword evidence="4 9" id="KW-0067">ATP-binding</keyword>
<evidence type="ECO:0000256" key="9">
    <source>
        <dbReference type="PROSITE-ProRule" id="PRU00560"/>
    </source>
</evidence>
<evidence type="ECO:0000256" key="4">
    <source>
        <dbReference type="ARBA" id="ARBA00022840"/>
    </source>
</evidence>
<dbReference type="InterPro" id="IPR000212">
    <property type="entry name" value="DNA_helicase_UvrD/REP"/>
</dbReference>
<reference evidence="11 12" key="1">
    <citation type="submission" date="2022-10" db="EMBL/GenBank/DDBJ databases">
        <title>Sinirhodobacter sp. nov., isolated from ocean surface sediments.</title>
        <authorList>
            <person name="He W."/>
            <person name="Wang L."/>
            <person name="Zhang D.-F."/>
        </authorList>
    </citation>
    <scope>NUCLEOTIDE SEQUENCE [LARGE SCALE GENOMIC DNA]</scope>
    <source>
        <strain evidence="11 12">WL0115</strain>
    </source>
</reference>
<keyword evidence="12" id="KW-1185">Reference proteome</keyword>
<dbReference type="PANTHER" id="PTHR11070">
    <property type="entry name" value="UVRD / RECB / PCRA DNA HELICASE FAMILY MEMBER"/>
    <property type="match status" value="1"/>
</dbReference>
<name>A0ABT3A2C3_9RHOB</name>
<dbReference type="EMBL" id="JAOWKW010000014">
    <property type="protein sequence ID" value="MCV2880107.1"/>
    <property type="molecule type" value="Genomic_DNA"/>
</dbReference>
<evidence type="ECO:0000259" key="10">
    <source>
        <dbReference type="PROSITE" id="PS51198"/>
    </source>
</evidence>
<keyword evidence="5" id="KW-0413">Isomerase</keyword>
<dbReference type="Gene3D" id="3.40.50.300">
    <property type="entry name" value="P-loop containing nucleotide triphosphate hydrolases"/>
    <property type="match status" value="3"/>
</dbReference>
<dbReference type="SUPFAM" id="SSF52540">
    <property type="entry name" value="P-loop containing nucleoside triphosphate hydrolases"/>
    <property type="match status" value="1"/>
</dbReference>
<comment type="catalytic activity">
    <reaction evidence="8">
        <text>ATP + H2O = ADP + phosphate + H(+)</text>
        <dbReference type="Rhea" id="RHEA:13065"/>
        <dbReference type="ChEBI" id="CHEBI:15377"/>
        <dbReference type="ChEBI" id="CHEBI:15378"/>
        <dbReference type="ChEBI" id="CHEBI:30616"/>
        <dbReference type="ChEBI" id="CHEBI:43474"/>
        <dbReference type="ChEBI" id="CHEBI:456216"/>
        <dbReference type="EC" id="5.6.2.4"/>
    </reaction>
</comment>
<evidence type="ECO:0000256" key="3">
    <source>
        <dbReference type="ARBA" id="ARBA00022806"/>
    </source>
</evidence>
<dbReference type="Pfam" id="PF13361">
    <property type="entry name" value="UvrD_C"/>
    <property type="match status" value="1"/>
</dbReference>
<feature type="domain" description="UvrD-like helicase ATP-binding" evidence="10">
    <location>
        <begin position="177"/>
        <end position="650"/>
    </location>
</feature>
<comment type="caution">
    <text evidence="11">The sequence shown here is derived from an EMBL/GenBank/DDBJ whole genome shotgun (WGS) entry which is preliminary data.</text>
</comment>
<dbReference type="EC" id="5.6.2.4" evidence="7"/>
<dbReference type="PROSITE" id="PS51198">
    <property type="entry name" value="UVRD_HELICASE_ATP_BIND"/>
    <property type="match status" value="1"/>
</dbReference>
<dbReference type="InterPro" id="IPR013498">
    <property type="entry name" value="Topo_IA_Znf"/>
</dbReference>
<evidence type="ECO:0000256" key="5">
    <source>
        <dbReference type="ARBA" id="ARBA00023235"/>
    </source>
</evidence>